<sequence length="128" mass="14841">MFEQNDNNDEAKTLLEKDTTASVNKSWNKLEKNIKIKLLNAYANDFCAANSEILKKYFINCIAQNRLTKITDVIYNKETMKITDIPGLYYNNNNHNFSIRNDGKKSMLSSLTPKKNKTKRNNEKEAKN</sequence>
<evidence type="ECO:0000313" key="2">
    <source>
        <dbReference type="EMBL" id="QHS98108.1"/>
    </source>
</evidence>
<dbReference type="AlphaFoldDB" id="A0A6C0C383"/>
<proteinExistence type="predicted"/>
<protein>
    <submittedName>
        <fullName evidence="2">Uncharacterized protein</fullName>
    </submittedName>
</protein>
<evidence type="ECO:0000256" key="1">
    <source>
        <dbReference type="SAM" id="MobiDB-lite"/>
    </source>
</evidence>
<organism evidence="2">
    <name type="scientific">viral metagenome</name>
    <dbReference type="NCBI Taxonomy" id="1070528"/>
    <lineage>
        <taxon>unclassified sequences</taxon>
        <taxon>metagenomes</taxon>
        <taxon>organismal metagenomes</taxon>
    </lineage>
</organism>
<reference evidence="2" key="1">
    <citation type="journal article" date="2020" name="Nature">
        <title>Giant virus diversity and host interactions through global metagenomics.</title>
        <authorList>
            <person name="Schulz F."/>
            <person name="Roux S."/>
            <person name="Paez-Espino D."/>
            <person name="Jungbluth S."/>
            <person name="Walsh D.A."/>
            <person name="Denef V.J."/>
            <person name="McMahon K.D."/>
            <person name="Konstantinidis K.T."/>
            <person name="Eloe-Fadrosh E.A."/>
            <person name="Kyrpides N.C."/>
            <person name="Woyke T."/>
        </authorList>
    </citation>
    <scope>NUCLEOTIDE SEQUENCE</scope>
    <source>
        <strain evidence="2">GVMAG-M-3300020182-84</strain>
    </source>
</reference>
<accession>A0A6C0C383</accession>
<feature type="region of interest" description="Disordered" evidence="1">
    <location>
        <begin position="100"/>
        <end position="128"/>
    </location>
</feature>
<name>A0A6C0C383_9ZZZZ</name>
<dbReference type="EMBL" id="MN739312">
    <property type="protein sequence ID" value="QHS98108.1"/>
    <property type="molecule type" value="Genomic_DNA"/>
</dbReference>